<keyword evidence="4 13" id="KW-0732">Signal</keyword>
<evidence type="ECO:0000256" key="10">
    <source>
        <dbReference type="ARBA" id="ARBA00023286"/>
    </source>
</evidence>
<name>A0ABW4SEX3_9BACL</name>
<accession>A0ABW4SEX3</accession>
<feature type="domain" description="Ionotropic glutamate receptor C-terminal" evidence="15">
    <location>
        <begin position="64"/>
        <end position="282"/>
    </location>
</feature>
<evidence type="ECO:0000256" key="6">
    <source>
        <dbReference type="ARBA" id="ARBA00023065"/>
    </source>
</evidence>
<keyword evidence="3" id="KW-0812">Transmembrane</keyword>
<dbReference type="PANTHER" id="PTHR35936:SF19">
    <property type="entry name" value="AMINO-ACID-BINDING PROTEIN YXEM-RELATED"/>
    <property type="match status" value="1"/>
</dbReference>
<keyword evidence="9" id="KW-0325">Glycoprotein</keyword>
<evidence type="ECO:0000259" key="14">
    <source>
        <dbReference type="SMART" id="SM00062"/>
    </source>
</evidence>
<evidence type="ECO:0000256" key="13">
    <source>
        <dbReference type="SAM" id="SignalP"/>
    </source>
</evidence>
<evidence type="ECO:0000256" key="3">
    <source>
        <dbReference type="ARBA" id="ARBA00022692"/>
    </source>
</evidence>
<proteinExistence type="predicted"/>
<keyword evidence="6" id="KW-0406">Ion transport</keyword>
<evidence type="ECO:0000256" key="8">
    <source>
        <dbReference type="ARBA" id="ARBA00023170"/>
    </source>
</evidence>
<feature type="region of interest" description="Disordered" evidence="12">
    <location>
        <begin position="25"/>
        <end position="52"/>
    </location>
</feature>
<dbReference type="SMART" id="SM00079">
    <property type="entry name" value="PBPe"/>
    <property type="match status" value="1"/>
</dbReference>
<dbReference type="SUPFAM" id="SSF53850">
    <property type="entry name" value="Periplasmic binding protein-like II"/>
    <property type="match status" value="1"/>
</dbReference>
<dbReference type="SMART" id="SM00918">
    <property type="entry name" value="Lig_chan-Glu_bd"/>
    <property type="match status" value="1"/>
</dbReference>
<evidence type="ECO:0000259" key="15">
    <source>
        <dbReference type="SMART" id="SM00079"/>
    </source>
</evidence>
<dbReference type="Proteomes" id="UP001597218">
    <property type="component" value="Unassembled WGS sequence"/>
</dbReference>
<evidence type="ECO:0000256" key="5">
    <source>
        <dbReference type="ARBA" id="ARBA00022989"/>
    </source>
</evidence>
<dbReference type="InterPro" id="IPR001320">
    <property type="entry name" value="Iontro_rcpt_C"/>
</dbReference>
<dbReference type="PANTHER" id="PTHR35936">
    <property type="entry name" value="MEMBRANE-BOUND LYTIC MUREIN TRANSGLYCOSYLASE F"/>
    <property type="match status" value="1"/>
</dbReference>
<dbReference type="RefSeq" id="WP_381537077.1">
    <property type="nucleotide sequence ID" value="NZ_JBHUGI010000024.1"/>
</dbReference>
<evidence type="ECO:0000313" key="17">
    <source>
        <dbReference type="EMBL" id="MFD1928058.1"/>
    </source>
</evidence>
<feature type="domain" description="Ionotropic glutamate receptor L-glutamate and glycine-binding" evidence="16">
    <location>
        <begin position="75"/>
        <end position="132"/>
    </location>
</feature>
<evidence type="ECO:0000256" key="9">
    <source>
        <dbReference type="ARBA" id="ARBA00023180"/>
    </source>
</evidence>
<keyword evidence="8" id="KW-0675">Receptor</keyword>
<dbReference type="Pfam" id="PF00497">
    <property type="entry name" value="SBP_bac_3"/>
    <property type="match status" value="1"/>
</dbReference>
<keyword evidence="7" id="KW-0472">Membrane</keyword>
<dbReference type="InterPro" id="IPR019594">
    <property type="entry name" value="Glu/Gly-bd"/>
</dbReference>
<evidence type="ECO:0000256" key="2">
    <source>
        <dbReference type="ARBA" id="ARBA00022448"/>
    </source>
</evidence>
<evidence type="ECO:0000256" key="1">
    <source>
        <dbReference type="ARBA" id="ARBA00004141"/>
    </source>
</evidence>
<feature type="domain" description="Solute-binding protein family 3/N-terminal" evidence="14">
    <location>
        <begin position="64"/>
        <end position="283"/>
    </location>
</feature>
<evidence type="ECO:0000313" key="18">
    <source>
        <dbReference type="Proteomes" id="UP001597218"/>
    </source>
</evidence>
<evidence type="ECO:0000256" key="11">
    <source>
        <dbReference type="ARBA" id="ARBA00023303"/>
    </source>
</evidence>
<keyword evidence="11" id="KW-0407">Ion channel</keyword>
<keyword evidence="10" id="KW-1071">Ligand-gated ion channel</keyword>
<dbReference type="EMBL" id="JBHUGI010000024">
    <property type="protein sequence ID" value="MFD1928058.1"/>
    <property type="molecule type" value="Genomic_DNA"/>
</dbReference>
<keyword evidence="18" id="KW-1185">Reference proteome</keyword>
<evidence type="ECO:0000256" key="12">
    <source>
        <dbReference type="SAM" id="MobiDB-lite"/>
    </source>
</evidence>
<evidence type="ECO:0000256" key="4">
    <source>
        <dbReference type="ARBA" id="ARBA00022729"/>
    </source>
</evidence>
<keyword evidence="5" id="KW-1133">Transmembrane helix</keyword>
<dbReference type="InterPro" id="IPR001638">
    <property type="entry name" value="Solute-binding_3/MltF_N"/>
</dbReference>
<comment type="subcellular location">
    <subcellularLocation>
        <location evidence="1">Membrane</location>
        <topology evidence="1">Multi-pass membrane protein</topology>
    </subcellularLocation>
</comment>
<protein>
    <submittedName>
        <fullName evidence="17">Transporter substrate-binding domain-containing protein</fullName>
    </submittedName>
</protein>
<dbReference type="Gene3D" id="3.40.190.10">
    <property type="entry name" value="Periplasmic binding protein-like II"/>
    <property type="match status" value="2"/>
</dbReference>
<dbReference type="CDD" id="cd13626">
    <property type="entry name" value="PBP2_Cystine_like"/>
    <property type="match status" value="1"/>
</dbReference>
<sequence>MKKKLLLSIFTLVILGVLAGCGNTDDKDKETATDTTTTPETKPETETTEDTLGPVLTRLESSKTLNVAFEGTYPPFNFLNDKDEFQGFDVDISNEIAKRLGVEAKFIATKWDGLIGGLKADKFDVIIGQMTVTEERKKSVDFTDPYVITGSVLITREDNTDITKLEDIKGKKVGVGGGTTFEEVAKSVEGADVKLYKAMSDYVQDLANKRLDVIINDQLLISYNIKEQSLPLKIASEIVNVDEIGMAINKGNEDFVIKMNETLSEMKEDGTYKEIYKKWFGTDPLES</sequence>
<comment type="caution">
    <text evidence="17">The sequence shown here is derived from an EMBL/GenBank/DDBJ whole genome shotgun (WGS) entry which is preliminary data.</text>
</comment>
<reference evidence="18" key="1">
    <citation type="journal article" date="2019" name="Int. J. Syst. Evol. Microbiol.">
        <title>The Global Catalogue of Microorganisms (GCM) 10K type strain sequencing project: providing services to taxonomists for standard genome sequencing and annotation.</title>
        <authorList>
            <consortium name="The Broad Institute Genomics Platform"/>
            <consortium name="The Broad Institute Genome Sequencing Center for Infectious Disease"/>
            <person name="Wu L."/>
            <person name="Ma J."/>
        </authorList>
    </citation>
    <scope>NUCLEOTIDE SEQUENCE [LARGE SCALE GENOMIC DNA]</scope>
    <source>
        <strain evidence="18">CGMCC 4.7177</strain>
    </source>
</reference>
<dbReference type="PROSITE" id="PS51257">
    <property type="entry name" value="PROKAR_LIPOPROTEIN"/>
    <property type="match status" value="1"/>
</dbReference>
<feature type="chain" id="PRO_5046793943" evidence="13">
    <location>
        <begin position="20"/>
        <end position="287"/>
    </location>
</feature>
<keyword evidence="2" id="KW-0813">Transport</keyword>
<gene>
    <name evidence="17" type="ORF">ACFSFY_08305</name>
</gene>
<dbReference type="SMART" id="SM00062">
    <property type="entry name" value="PBPb"/>
    <property type="match status" value="1"/>
</dbReference>
<organism evidence="17 18">
    <name type="scientific">Sporosarcina siberiensis</name>
    <dbReference type="NCBI Taxonomy" id="1365606"/>
    <lineage>
        <taxon>Bacteria</taxon>
        <taxon>Bacillati</taxon>
        <taxon>Bacillota</taxon>
        <taxon>Bacilli</taxon>
        <taxon>Bacillales</taxon>
        <taxon>Caryophanaceae</taxon>
        <taxon>Sporosarcina</taxon>
    </lineage>
</organism>
<evidence type="ECO:0000259" key="16">
    <source>
        <dbReference type="SMART" id="SM00918"/>
    </source>
</evidence>
<evidence type="ECO:0000256" key="7">
    <source>
        <dbReference type="ARBA" id="ARBA00023136"/>
    </source>
</evidence>
<feature type="signal peptide" evidence="13">
    <location>
        <begin position="1"/>
        <end position="19"/>
    </location>
</feature>